<evidence type="ECO:0000313" key="2">
    <source>
        <dbReference type="EMBL" id="QNH54287.1"/>
    </source>
</evidence>
<dbReference type="GO" id="GO:0016740">
    <property type="term" value="F:transferase activity"/>
    <property type="evidence" value="ECO:0007669"/>
    <property type="project" value="UniProtKB-KW"/>
</dbReference>
<protein>
    <submittedName>
        <fullName evidence="2">Glycosyltransferase</fullName>
    </submittedName>
</protein>
<evidence type="ECO:0000259" key="1">
    <source>
        <dbReference type="Pfam" id="PF00535"/>
    </source>
</evidence>
<dbReference type="RefSeq" id="WP_185980302.1">
    <property type="nucleotide sequence ID" value="NZ_CP060204.1"/>
</dbReference>
<dbReference type="PANTHER" id="PTHR43179:SF7">
    <property type="entry name" value="RHAMNOSYLTRANSFERASE WBBL"/>
    <property type="match status" value="1"/>
</dbReference>
<dbReference type="AlphaFoldDB" id="A0A7G7VJJ4"/>
<dbReference type="SUPFAM" id="SSF53335">
    <property type="entry name" value="S-adenosyl-L-methionine-dependent methyltransferases"/>
    <property type="match status" value="1"/>
</dbReference>
<dbReference type="Gene3D" id="3.90.550.10">
    <property type="entry name" value="Spore Coat Polysaccharide Biosynthesis Protein SpsA, Chain A"/>
    <property type="match status" value="1"/>
</dbReference>
<dbReference type="Pfam" id="PF00535">
    <property type="entry name" value="Glycos_transf_2"/>
    <property type="match status" value="1"/>
</dbReference>
<keyword evidence="3" id="KW-1185">Reference proteome</keyword>
<dbReference type="InterPro" id="IPR029063">
    <property type="entry name" value="SAM-dependent_MTases_sf"/>
</dbReference>
<reference evidence="2 3" key="1">
    <citation type="submission" date="2020-07" db="EMBL/GenBank/DDBJ databases">
        <title>Complete genome and description of Selenomonas timonensis sp. nov., a new bacterium isolated from a gingivitis subject.</title>
        <authorList>
            <person name="Antezack A."/>
        </authorList>
    </citation>
    <scope>NUCLEOTIDE SEQUENCE [LARGE SCALE GENOMIC DNA]</scope>
    <source>
        <strain evidence="2 3">Marseille-Q3039</strain>
    </source>
</reference>
<name>A0A7G7VJJ4_9FIRM</name>
<organism evidence="2 3">
    <name type="scientific">Selenomonas timonae</name>
    <dbReference type="NCBI Taxonomy" id="2754044"/>
    <lineage>
        <taxon>Bacteria</taxon>
        <taxon>Bacillati</taxon>
        <taxon>Bacillota</taxon>
        <taxon>Negativicutes</taxon>
        <taxon>Selenomonadales</taxon>
        <taxon>Selenomonadaceae</taxon>
        <taxon>Selenomonas</taxon>
    </lineage>
</organism>
<dbReference type="EMBL" id="CP060204">
    <property type="protein sequence ID" value="QNH54287.1"/>
    <property type="molecule type" value="Genomic_DNA"/>
</dbReference>
<dbReference type="Proteomes" id="UP000515480">
    <property type="component" value="Chromosome"/>
</dbReference>
<dbReference type="KEGG" id="stim:H1B31_10675"/>
<accession>A0A7G7VJJ4</accession>
<dbReference type="SUPFAM" id="SSF53448">
    <property type="entry name" value="Nucleotide-diphospho-sugar transferases"/>
    <property type="match status" value="1"/>
</dbReference>
<sequence length="519" mass="59666">MITRLQKEDITVIHSDEKEPIVYGDVLDPYANREKSVASVAAVDDPLVSIYFQAFNHLEDYTKPAIAALLRYTSGIDYELILVDNGSTDGTFEFFQSIPHPRKRIYRITKNIGAFYAYSAAKYATQGRFLRGKYFVGLPNDILVTKNWLKNMLICMESDERIGFVVPMSDNVTNKQSVDLGYSNFADMQEKAAAFNVSDPRKWHDRLRLIPTVCVIRTSLRECYEADYAFVYDFADDDVSFTYRRLGYRIVLCGDVFVHHEGSSIGRADPKQYAMNIEKGRILFRLKYNGIDAWDDVINFEVFLQRVLFEKIAMKENVRALGIDVRCGTPLLEIRNTLRSDGFGSTRLTAYTTDPKYWQDLSSFCDDGVLCGDIDRLSDKIGNERYDYIIIGEYVDRYEDPFSVIQAAAAHLAEHGTLVFKARNYDIPYDLQAVANAMQSEPQALAQGLSGLTEKLAMLPYVMDIYPYMEEVYDLRENFFAQLRAMEEYRNNSYVREIFSEERFDALMTQYAVVLRKSV</sequence>
<dbReference type="InterPro" id="IPR001173">
    <property type="entry name" value="Glyco_trans_2-like"/>
</dbReference>
<proteinExistence type="predicted"/>
<dbReference type="InterPro" id="IPR029044">
    <property type="entry name" value="Nucleotide-diphossugar_trans"/>
</dbReference>
<gene>
    <name evidence="2" type="ORF">H1B31_10675</name>
</gene>
<dbReference type="PANTHER" id="PTHR43179">
    <property type="entry name" value="RHAMNOSYLTRANSFERASE WBBL"/>
    <property type="match status" value="1"/>
</dbReference>
<keyword evidence="2" id="KW-0808">Transferase</keyword>
<evidence type="ECO:0000313" key="3">
    <source>
        <dbReference type="Proteomes" id="UP000515480"/>
    </source>
</evidence>
<feature type="domain" description="Glycosyltransferase 2-like" evidence="1">
    <location>
        <begin position="53"/>
        <end position="165"/>
    </location>
</feature>